<sequence length="91" mass="10258">MAFSFSSGVLFVIQQSGDPTDGSAAVQLELQKSIVNVRPILQDDRYNPSTAPDVSLLQCMRGDQSVDSWEKSSYYFSQGYIYFCRPFRRGC</sequence>
<dbReference type="Proteomes" id="UP000499080">
    <property type="component" value="Unassembled WGS sequence"/>
</dbReference>
<organism evidence="1 2">
    <name type="scientific">Araneus ventricosus</name>
    <name type="common">Orbweaver spider</name>
    <name type="synonym">Epeira ventricosa</name>
    <dbReference type="NCBI Taxonomy" id="182803"/>
    <lineage>
        <taxon>Eukaryota</taxon>
        <taxon>Metazoa</taxon>
        <taxon>Ecdysozoa</taxon>
        <taxon>Arthropoda</taxon>
        <taxon>Chelicerata</taxon>
        <taxon>Arachnida</taxon>
        <taxon>Araneae</taxon>
        <taxon>Araneomorphae</taxon>
        <taxon>Entelegynae</taxon>
        <taxon>Araneoidea</taxon>
        <taxon>Araneidae</taxon>
        <taxon>Araneus</taxon>
    </lineage>
</organism>
<dbReference type="AlphaFoldDB" id="A0A4Y2NND7"/>
<gene>
    <name evidence="1" type="ORF">AVEN_59103_1</name>
</gene>
<protein>
    <submittedName>
        <fullName evidence="1">Uncharacterized protein</fullName>
    </submittedName>
</protein>
<evidence type="ECO:0000313" key="2">
    <source>
        <dbReference type="Proteomes" id="UP000499080"/>
    </source>
</evidence>
<dbReference type="EMBL" id="BGPR01009591">
    <property type="protein sequence ID" value="GBN41028.1"/>
    <property type="molecule type" value="Genomic_DNA"/>
</dbReference>
<proteinExistence type="predicted"/>
<comment type="caution">
    <text evidence="1">The sequence shown here is derived from an EMBL/GenBank/DDBJ whole genome shotgun (WGS) entry which is preliminary data.</text>
</comment>
<name>A0A4Y2NND7_ARAVE</name>
<reference evidence="1 2" key="1">
    <citation type="journal article" date="2019" name="Sci. Rep.">
        <title>Orb-weaving spider Araneus ventricosus genome elucidates the spidroin gene catalogue.</title>
        <authorList>
            <person name="Kono N."/>
            <person name="Nakamura H."/>
            <person name="Ohtoshi R."/>
            <person name="Moran D.A.P."/>
            <person name="Shinohara A."/>
            <person name="Yoshida Y."/>
            <person name="Fujiwara M."/>
            <person name="Mori M."/>
            <person name="Tomita M."/>
            <person name="Arakawa K."/>
        </authorList>
    </citation>
    <scope>NUCLEOTIDE SEQUENCE [LARGE SCALE GENOMIC DNA]</scope>
</reference>
<keyword evidence="2" id="KW-1185">Reference proteome</keyword>
<accession>A0A4Y2NND7</accession>
<evidence type="ECO:0000313" key="1">
    <source>
        <dbReference type="EMBL" id="GBN41028.1"/>
    </source>
</evidence>